<dbReference type="CDD" id="cd14748">
    <property type="entry name" value="PBP2_UgpB"/>
    <property type="match status" value="1"/>
</dbReference>
<feature type="compositionally biased region" description="Acidic residues" evidence="6">
    <location>
        <begin position="69"/>
        <end position="78"/>
    </location>
</feature>
<comment type="similarity">
    <text evidence="2">Belongs to the bacterial solute-binding protein 1 family.</text>
</comment>
<dbReference type="PROSITE" id="PS51257">
    <property type="entry name" value="PROKAR_LIPOPROTEIN"/>
    <property type="match status" value="1"/>
</dbReference>
<feature type="region of interest" description="Disordered" evidence="6">
    <location>
        <begin position="27"/>
        <end position="99"/>
    </location>
</feature>
<dbReference type="AlphaFoldDB" id="A0ABD5QAC5"/>
<proteinExistence type="inferred from homology"/>
<dbReference type="PROSITE" id="PS01037">
    <property type="entry name" value="SBP_BACTERIAL_1"/>
    <property type="match status" value="1"/>
</dbReference>
<reference evidence="7 8" key="1">
    <citation type="journal article" date="2019" name="Int. J. Syst. Evol. Microbiol.">
        <title>The Global Catalogue of Microorganisms (GCM) 10K type strain sequencing project: providing services to taxonomists for standard genome sequencing and annotation.</title>
        <authorList>
            <consortium name="The Broad Institute Genomics Platform"/>
            <consortium name="The Broad Institute Genome Sequencing Center for Infectious Disease"/>
            <person name="Wu L."/>
            <person name="Ma J."/>
        </authorList>
    </citation>
    <scope>NUCLEOTIDE SEQUENCE [LARGE SCALE GENOMIC DNA]</scope>
    <source>
        <strain evidence="7 8">CGMCC 1.15824</strain>
    </source>
</reference>
<keyword evidence="3" id="KW-0813">Transport</keyword>
<dbReference type="SUPFAM" id="SSF53850">
    <property type="entry name" value="Periplasmic binding protein-like II"/>
    <property type="match status" value="1"/>
</dbReference>
<evidence type="ECO:0000313" key="7">
    <source>
        <dbReference type="EMBL" id="MFC4986701.1"/>
    </source>
</evidence>
<comment type="subcellular location">
    <subcellularLocation>
        <location evidence="1">Cell envelope</location>
    </subcellularLocation>
</comment>
<evidence type="ECO:0000256" key="2">
    <source>
        <dbReference type="ARBA" id="ARBA00008520"/>
    </source>
</evidence>
<gene>
    <name evidence="7" type="ORF">ACFPFO_02695</name>
</gene>
<keyword evidence="4" id="KW-0732">Signal</keyword>
<dbReference type="Gene3D" id="3.40.190.10">
    <property type="entry name" value="Periplasmic binding protein-like II"/>
    <property type="match status" value="2"/>
</dbReference>
<dbReference type="RefSeq" id="WP_224828946.1">
    <property type="nucleotide sequence ID" value="NZ_JAIVEF010000016.1"/>
</dbReference>
<feature type="compositionally biased region" description="Polar residues" evidence="6">
    <location>
        <begin position="50"/>
        <end position="68"/>
    </location>
</feature>
<evidence type="ECO:0000313" key="8">
    <source>
        <dbReference type="Proteomes" id="UP001595925"/>
    </source>
</evidence>
<evidence type="ECO:0000256" key="3">
    <source>
        <dbReference type="ARBA" id="ARBA00022448"/>
    </source>
</evidence>
<keyword evidence="8" id="KW-1185">Reference proteome</keyword>
<dbReference type="Proteomes" id="UP001595925">
    <property type="component" value="Unassembled WGS sequence"/>
</dbReference>
<organism evidence="7 8">
    <name type="scientific">Saliphagus infecundisoli</name>
    <dbReference type="NCBI Taxonomy" id="1849069"/>
    <lineage>
        <taxon>Archaea</taxon>
        <taxon>Methanobacteriati</taxon>
        <taxon>Methanobacteriota</taxon>
        <taxon>Stenosarchaea group</taxon>
        <taxon>Halobacteria</taxon>
        <taxon>Halobacteriales</taxon>
        <taxon>Natrialbaceae</taxon>
        <taxon>Saliphagus</taxon>
    </lineage>
</organism>
<dbReference type="InterPro" id="IPR006311">
    <property type="entry name" value="TAT_signal"/>
</dbReference>
<dbReference type="InterPro" id="IPR050490">
    <property type="entry name" value="Bact_solute-bd_prot1"/>
</dbReference>
<comment type="caution">
    <text evidence="7">The sequence shown here is derived from an EMBL/GenBank/DDBJ whole genome shotgun (WGS) entry which is preliminary data.</text>
</comment>
<dbReference type="PANTHER" id="PTHR43649:SF31">
    <property type="entry name" value="SN-GLYCEROL-3-PHOSPHATE-BINDING PERIPLASMIC PROTEIN UGPB"/>
    <property type="match status" value="1"/>
</dbReference>
<dbReference type="Pfam" id="PF13416">
    <property type="entry name" value="SBP_bac_8"/>
    <property type="match status" value="1"/>
</dbReference>
<evidence type="ECO:0000256" key="5">
    <source>
        <dbReference type="ARBA" id="ARBA00022764"/>
    </source>
</evidence>
<accession>A0ABD5QAC5</accession>
<dbReference type="PROSITE" id="PS51318">
    <property type="entry name" value="TAT"/>
    <property type="match status" value="1"/>
</dbReference>
<protein>
    <submittedName>
        <fullName evidence="7">ABC transporter substrate-binding protein</fullName>
    </submittedName>
</protein>
<dbReference type="PANTHER" id="PTHR43649">
    <property type="entry name" value="ARABINOSE-BINDING PROTEIN-RELATED"/>
    <property type="match status" value="1"/>
</dbReference>
<feature type="compositionally biased region" description="Polar residues" evidence="6">
    <location>
        <begin position="81"/>
        <end position="97"/>
    </location>
</feature>
<evidence type="ECO:0000256" key="1">
    <source>
        <dbReference type="ARBA" id="ARBA00004196"/>
    </source>
</evidence>
<sequence length="507" mass="55274">MSRDRDYHGISRRRAIKITSGAALGVSFAGCIGGGDDAQAGPAADGGNGESSNETDASGNETDGTGTNESEDPSDETSDSNGTEDNQTEQQDSPSSSDKTEIRFWAGLGGDKLELLQSMASDFNDQSNTAFVNVSSKGNYSETLNAAISAIRSGDPPAVVQVNGANAAVAADSGAFATVEDMLPDINWDEFIPAAVNTYSKDGKVQSMPFNASTPVMYYNVDKFEEAGVDPIYEPSYQDVVDMGNQLLDADIELEYACTWPNHSWFVEEWFAMQDQVLVDNSNGRDGPPTEIYLASQAGKDIFSWQNQLYQGGLYFNPGIEAWGAAKQSFLTEKSAMMIISSAGINEITEGAKEEAGFNVETSWLPAPNGERTGVFIGGGSLWTPENIDESMTEAATEFIQWMIEPEQQVEWHKGTGYFPVRTSAVETLRDEGWFEENPNYERAFTQLQEAEATEATAKPVVGPNSYMREQIEKAFVDLMDGGELEPVLTNRKENIEQEFDSYQDKV</sequence>
<evidence type="ECO:0000256" key="6">
    <source>
        <dbReference type="SAM" id="MobiDB-lite"/>
    </source>
</evidence>
<keyword evidence="5" id="KW-0574">Periplasm</keyword>
<dbReference type="InterPro" id="IPR006061">
    <property type="entry name" value="SBP_1_CS"/>
</dbReference>
<dbReference type="EMBL" id="JBHSJG010000007">
    <property type="protein sequence ID" value="MFC4986701.1"/>
    <property type="molecule type" value="Genomic_DNA"/>
</dbReference>
<evidence type="ECO:0000256" key="4">
    <source>
        <dbReference type="ARBA" id="ARBA00022729"/>
    </source>
</evidence>
<name>A0ABD5QAC5_9EURY</name>
<dbReference type="InterPro" id="IPR006059">
    <property type="entry name" value="SBP"/>
</dbReference>